<proteinExistence type="predicted"/>
<gene>
    <name evidence="1" type="ORF">AB852_03525</name>
</gene>
<name>A0A1Q4VDG5_9ACTN</name>
<dbReference type="RefSeq" id="WP_073783472.1">
    <property type="nucleotide sequence ID" value="NZ_CP108638.1"/>
</dbReference>
<evidence type="ECO:0000313" key="1">
    <source>
        <dbReference type="EMBL" id="OKH95829.1"/>
    </source>
</evidence>
<dbReference type="Proteomes" id="UP000186455">
    <property type="component" value="Unassembled WGS sequence"/>
</dbReference>
<reference evidence="1 2" key="1">
    <citation type="submission" date="2015-06" db="EMBL/GenBank/DDBJ databases">
        <title>Cloning and characterization of the uncialamcin biosynthetic gene cluster.</title>
        <authorList>
            <person name="Yan X."/>
            <person name="Huang T."/>
            <person name="Ge H."/>
            <person name="Shen B."/>
        </authorList>
    </citation>
    <scope>NUCLEOTIDE SEQUENCE [LARGE SCALE GENOMIC DNA]</scope>
    <source>
        <strain evidence="1 2">DCA2648</strain>
    </source>
</reference>
<protein>
    <submittedName>
        <fullName evidence="1">Uncharacterized protein</fullName>
    </submittedName>
</protein>
<evidence type="ECO:0000313" key="2">
    <source>
        <dbReference type="Proteomes" id="UP000186455"/>
    </source>
</evidence>
<keyword evidence="2" id="KW-1185">Reference proteome</keyword>
<accession>A0A1Q4VDG5</accession>
<organism evidence="1 2">
    <name type="scientific">Streptomyces uncialis</name>
    <dbReference type="NCBI Taxonomy" id="1048205"/>
    <lineage>
        <taxon>Bacteria</taxon>
        <taxon>Bacillati</taxon>
        <taxon>Actinomycetota</taxon>
        <taxon>Actinomycetes</taxon>
        <taxon>Kitasatosporales</taxon>
        <taxon>Streptomycetaceae</taxon>
        <taxon>Streptomyces</taxon>
    </lineage>
</organism>
<dbReference type="EMBL" id="LFBV01000001">
    <property type="protein sequence ID" value="OKH95829.1"/>
    <property type="molecule type" value="Genomic_DNA"/>
</dbReference>
<comment type="caution">
    <text evidence="1">The sequence shown here is derived from an EMBL/GenBank/DDBJ whole genome shotgun (WGS) entry which is preliminary data.</text>
</comment>
<sequence>MSSPGSTATARDWTFVLYPQRRPNERESDAFDHAATLAGGEIGWEEDPSGVRFPCTVRAASAKEAVMWAVERLAGVGVPVSDVRMPLTAAFG</sequence>
<dbReference type="AlphaFoldDB" id="A0A1Q4VDG5"/>